<dbReference type="KEGG" id="sre:PTSG_10867"/>
<dbReference type="GeneID" id="16068776"/>
<gene>
    <name evidence="2" type="ORF">PTSG_10867</name>
</gene>
<evidence type="ECO:0000256" key="1">
    <source>
        <dbReference type="SAM" id="MobiDB-lite"/>
    </source>
</evidence>
<proteinExistence type="predicted"/>
<name>F2UR84_SALR5</name>
<dbReference type="Proteomes" id="UP000007799">
    <property type="component" value="Unassembled WGS sequence"/>
</dbReference>
<protein>
    <submittedName>
        <fullName evidence="2">Uncharacterized protein</fullName>
    </submittedName>
</protein>
<keyword evidence="3" id="KW-1185">Reference proteome</keyword>
<evidence type="ECO:0000313" key="2">
    <source>
        <dbReference type="EMBL" id="EGD80187.1"/>
    </source>
</evidence>
<dbReference type="EMBL" id="GL832991">
    <property type="protein sequence ID" value="EGD80187.1"/>
    <property type="molecule type" value="Genomic_DNA"/>
</dbReference>
<sequence length="167" mass="17990">MKSVVPGLPSVHPALFQQLQQDSSTTAVLINQDALFSQLTPATDWRQKSARRLSVHCSYSSKHTAFDTTTAMLRRCDQQQHDIDSDAGRATHMDEARQATAPKVKCTLEATTSVGSIPGSSSTISATTATTPTNANSTVYRDRPVDINHARWLAKDASTTAATTATE</sequence>
<organism evidence="3">
    <name type="scientific">Salpingoeca rosetta (strain ATCC 50818 / BSB-021)</name>
    <dbReference type="NCBI Taxonomy" id="946362"/>
    <lineage>
        <taxon>Eukaryota</taxon>
        <taxon>Choanoflagellata</taxon>
        <taxon>Craspedida</taxon>
        <taxon>Salpingoecidae</taxon>
        <taxon>Salpingoeca</taxon>
    </lineage>
</organism>
<evidence type="ECO:0000313" key="3">
    <source>
        <dbReference type="Proteomes" id="UP000007799"/>
    </source>
</evidence>
<reference evidence="2" key="1">
    <citation type="submission" date="2009-08" db="EMBL/GenBank/DDBJ databases">
        <title>Annotation of Salpingoeca rosetta.</title>
        <authorList>
            <consortium name="The Broad Institute Genome Sequencing Platform"/>
            <person name="Russ C."/>
            <person name="Cuomo C."/>
            <person name="Burger G."/>
            <person name="Gray M.W."/>
            <person name="Holland P.W.H."/>
            <person name="King N."/>
            <person name="Lang F.B.F."/>
            <person name="Roger A.J."/>
            <person name="Ruiz-Trillo I."/>
            <person name="Young S.K."/>
            <person name="Zeng Q."/>
            <person name="Gargeya S."/>
            <person name="Alvarado L."/>
            <person name="Berlin A."/>
            <person name="Chapman S.B."/>
            <person name="Chen Z."/>
            <person name="Freedman E."/>
            <person name="Gellesch M."/>
            <person name="Goldberg J."/>
            <person name="Griggs A."/>
            <person name="Gujja S."/>
            <person name="Heilman E."/>
            <person name="Heiman D."/>
            <person name="Howarth C."/>
            <person name="Mehta T."/>
            <person name="Neiman D."/>
            <person name="Pearson M."/>
            <person name="Roberts A."/>
            <person name="Saif S."/>
            <person name="Shea T."/>
            <person name="Shenoy N."/>
            <person name="Sisk P."/>
            <person name="Stolte C."/>
            <person name="Sykes S."/>
            <person name="White J."/>
            <person name="Yandava C."/>
            <person name="Haas B."/>
            <person name="Nusbaum C."/>
            <person name="Birren B."/>
        </authorList>
    </citation>
    <scope>NUCLEOTIDE SEQUENCE [LARGE SCALE GENOMIC DNA]</scope>
    <source>
        <strain evidence="2">ATCC 50818</strain>
    </source>
</reference>
<dbReference type="RefSeq" id="XP_004988249.1">
    <property type="nucleotide sequence ID" value="XM_004988192.1"/>
</dbReference>
<accession>F2UR84</accession>
<feature type="region of interest" description="Disordered" evidence="1">
    <location>
        <begin position="117"/>
        <end position="139"/>
    </location>
</feature>
<dbReference type="AlphaFoldDB" id="F2UR84"/>
<dbReference type="InParanoid" id="F2UR84"/>